<keyword evidence="3" id="KW-1185">Reference proteome</keyword>
<evidence type="ECO:0000256" key="1">
    <source>
        <dbReference type="SAM" id="MobiDB-lite"/>
    </source>
</evidence>
<reference evidence="2" key="2">
    <citation type="submission" date="2023-04" db="EMBL/GenBank/DDBJ databases">
        <authorList>
            <person name="Bu L."/>
            <person name="Lu L."/>
            <person name="Laidemitt M.R."/>
            <person name="Zhang S.M."/>
            <person name="Mutuku M."/>
            <person name="Mkoji G."/>
            <person name="Steinauer M."/>
            <person name="Loker E.S."/>
        </authorList>
    </citation>
    <scope>NUCLEOTIDE SEQUENCE</scope>
    <source>
        <strain evidence="2">KasaAsao</strain>
        <tissue evidence="2">Whole Snail</tissue>
    </source>
</reference>
<protein>
    <submittedName>
        <fullName evidence="2">Uncharacterized protein</fullName>
    </submittedName>
</protein>
<dbReference type="AlphaFoldDB" id="A0AAD8BDI7"/>
<sequence>MFFGDLKRQTSAKTRNSSASLVSVEHAVDAQAKSNSILLIPSKQRRTLHNYVATSLVHNALLTSTRKREIPIRRP</sequence>
<feature type="compositionally biased region" description="Polar residues" evidence="1">
    <location>
        <begin position="9"/>
        <end position="20"/>
    </location>
</feature>
<dbReference type="EMBL" id="JASAOG010000096">
    <property type="protein sequence ID" value="KAK0052297.1"/>
    <property type="molecule type" value="Genomic_DNA"/>
</dbReference>
<dbReference type="Proteomes" id="UP001233172">
    <property type="component" value="Unassembled WGS sequence"/>
</dbReference>
<reference evidence="2" key="1">
    <citation type="journal article" date="2023" name="PLoS Negl. Trop. Dis.">
        <title>A genome sequence for Biomphalaria pfeifferi, the major vector snail for the human-infecting parasite Schistosoma mansoni.</title>
        <authorList>
            <person name="Bu L."/>
            <person name="Lu L."/>
            <person name="Laidemitt M.R."/>
            <person name="Zhang S.M."/>
            <person name="Mutuku M."/>
            <person name="Mkoji G."/>
            <person name="Steinauer M."/>
            <person name="Loker E.S."/>
        </authorList>
    </citation>
    <scope>NUCLEOTIDE SEQUENCE</scope>
    <source>
        <strain evidence="2">KasaAsao</strain>
    </source>
</reference>
<organism evidence="2 3">
    <name type="scientific">Biomphalaria pfeifferi</name>
    <name type="common">Bloodfluke planorb</name>
    <name type="synonym">Freshwater snail</name>
    <dbReference type="NCBI Taxonomy" id="112525"/>
    <lineage>
        <taxon>Eukaryota</taxon>
        <taxon>Metazoa</taxon>
        <taxon>Spiralia</taxon>
        <taxon>Lophotrochozoa</taxon>
        <taxon>Mollusca</taxon>
        <taxon>Gastropoda</taxon>
        <taxon>Heterobranchia</taxon>
        <taxon>Euthyneura</taxon>
        <taxon>Panpulmonata</taxon>
        <taxon>Hygrophila</taxon>
        <taxon>Lymnaeoidea</taxon>
        <taxon>Planorbidae</taxon>
        <taxon>Biomphalaria</taxon>
    </lineage>
</organism>
<feature type="region of interest" description="Disordered" evidence="1">
    <location>
        <begin position="1"/>
        <end position="20"/>
    </location>
</feature>
<evidence type="ECO:0000313" key="3">
    <source>
        <dbReference type="Proteomes" id="UP001233172"/>
    </source>
</evidence>
<gene>
    <name evidence="2" type="ORF">Bpfe_018380</name>
</gene>
<name>A0AAD8BDI7_BIOPF</name>
<comment type="caution">
    <text evidence="2">The sequence shown here is derived from an EMBL/GenBank/DDBJ whole genome shotgun (WGS) entry which is preliminary data.</text>
</comment>
<proteinExistence type="predicted"/>
<evidence type="ECO:0000313" key="2">
    <source>
        <dbReference type="EMBL" id="KAK0052297.1"/>
    </source>
</evidence>
<accession>A0AAD8BDI7</accession>